<dbReference type="SUPFAM" id="SSF52091">
    <property type="entry name" value="SpoIIaa-like"/>
    <property type="match status" value="1"/>
</dbReference>
<protein>
    <recommendedName>
        <fullName evidence="3">STAS domain-containing protein</fullName>
    </recommendedName>
</protein>
<dbReference type="Gene3D" id="3.30.750.24">
    <property type="entry name" value="STAS domain"/>
    <property type="match status" value="1"/>
</dbReference>
<organism evidence="1 2">
    <name type="scientific">Lignipirellula cremea</name>
    <dbReference type="NCBI Taxonomy" id="2528010"/>
    <lineage>
        <taxon>Bacteria</taxon>
        <taxon>Pseudomonadati</taxon>
        <taxon>Planctomycetota</taxon>
        <taxon>Planctomycetia</taxon>
        <taxon>Pirellulales</taxon>
        <taxon>Pirellulaceae</taxon>
        <taxon>Lignipirellula</taxon>
    </lineage>
</organism>
<dbReference type="CDD" id="cd07043">
    <property type="entry name" value="STAS_anti-anti-sigma_factors"/>
    <property type="match status" value="1"/>
</dbReference>
<dbReference type="RefSeq" id="WP_145055312.1">
    <property type="nucleotide sequence ID" value="NZ_CP036433.1"/>
</dbReference>
<dbReference type="KEGG" id="lcre:Pla8534_45210"/>
<reference evidence="1 2" key="1">
    <citation type="submission" date="2019-02" db="EMBL/GenBank/DDBJ databases">
        <title>Deep-cultivation of Planctomycetes and their phenomic and genomic characterization uncovers novel biology.</title>
        <authorList>
            <person name="Wiegand S."/>
            <person name="Jogler M."/>
            <person name="Boedeker C."/>
            <person name="Pinto D."/>
            <person name="Vollmers J."/>
            <person name="Rivas-Marin E."/>
            <person name="Kohn T."/>
            <person name="Peeters S.H."/>
            <person name="Heuer A."/>
            <person name="Rast P."/>
            <person name="Oberbeckmann S."/>
            <person name="Bunk B."/>
            <person name="Jeske O."/>
            <person name="Meyerdierks A."/>
            <person name="Storesund J.E."/>
            <person name="Kallscheuer N."/>
            <person name="Luecker S."/>
            <person name="Lage O.M."/>
            <person name="Pohl T."/>
            <person name="Merkel B.J."/>
            <person name="Hornburger P."/>
            <person name="Mueller R.-W."/>
            <person name="Bruemmer F."/>
            <person name="Labrenz M."/>
            <person name="Spormann A.M."/>
            <person name="Op den Camp H."/>
            <person name="Overmann J."/>
            <person name="Amann R."/>
            <person name="Jetten M.S.M."/>
            <person name="Mascher T."/>
            <person name="Medema M.H."/>
            <person name="Devos D.P."/>
            <person name="Kaster A.-K."/>
            <person name="Ovreas L."/>
            <person name="Rohde M."/>
            <person name="Galperin M.Y."/>
            <person name="Jogler C."/>
        </authorList>
    </citation>
    <scope>NUCLEOTIDE SEQUENCE [LARGE SCALE GENOMIC DNA]</scope>
    <source>
        <strain evidence="1 2">Pla85_3_4</strain>
    </source>
</reference>
<dbReference type="OrthoDB" id="260659at2"/>
<dbReference type="AlphaFoldDB" id="A0A518DXX8"/>
<accession>A0A518DXX8</accession>
<dbReference type="Proteomes" id="UP000317648">
    <property type="component" value="Chromosome"/>
</dbReference>
<evidence type="ECO:0000313" key="2">
    <source>
        <dbReference type="Proteomes" id="UP000317648"/>
    </source>
</evidence>
<dbReference type="EMBL" id="CP036433">
    <property type="protein sequence ID" value="QDU96700.1"/>
    <property type="molecule type" value="Genomic_DNA"/>
</dbReference>
<evidence type="ECO:0008006" key="3">
    <source>
        <dbReference type="Google" id="ProtNLM"/>
    </source>
</evidence>
<sequence>MSQNALRVSRTDSGYVVHIPCRGTMRESHAMHAFADSVVREICSLTINLQDCNYLDSTFLGCLVAFQRRLGCVDGEPRLKLAASPAKVKQLLDPLKLSQLFQRVDDAPPTMGHEVELPASTPGGCDFAQHVMECHRQLASIEGPNQAMFAKITEKMAAELEQKNG</sequence>
<keyword evidence="2" id="KW-1185">Reference proteome</keyword>
<proteinExistence type="predicted"/>
<dbReference type="InterPro" id="IPR036513">
    <property type="entry name" value="STAS_dom_sf"/>
</dbReference>
<name>A0A518DXX8_9BACT</name>
<evidence type="ECO:0000313" key="1">
    <source>
        <dbReference type="EMBL" id="QDU96700.1"/>
    </source>
</evidence>
<gene>
    <name evidence="1" type="ORF">Pla8534_45210</name>
</gene>